<dbReference type="OrthoDB" id="424753at2759"/>
<evidence type="ECO:0000256" key="7">
    <source>
        <dbReference type="SAM" id="MobiDB-lite"/>
    </source>
</evidence>
<dbReference type="PRINTS" id="PR00704">
    <property type="entry name" value="CALPAIN"/>
</dbReference>
<keyword evidence="2 6" id="KW-0645">Protease</keyword>
<proteinExistence type="inferred from homology"/>
<evidence type="ECO:0000256" key="6">
    <source>
        <dbReference type="PROSITE-ProRule" id="PRU00239"/>
    </source>
</evidence>
<sequence>MIGCLGDCWFLSAVSTVCSFDNVLSKVLVSYDAIKGEVKLQFYKQEAWRPIVIDDYLPCLHGQPAFARSAEKGELWVSFIEKAYAKLHGSYAAIIGGITSDALTDLTGGVGFRLHFSTLAEREVKREEQRAKQSTSLANSNALSPPPTHSLSGSSSPSSKGPLPGAKELWARMDAVFSRGTGAMGCSANKDNAYAAKYGITTLHAYSVLGVFEIPRQGLEPIKMVLCRNPHGSTKYSGPFHAADKSSWGTIPLVHRDKMLAKVRKDEGCSWMPLDILMTVFTNMDFCYLPTKFQQSGKQYGEWAKKDNSATGVFSSSQIGMYAPMFELRVGASNGTRHIVLSLAQQDTRINNRPLMALGMHVMTYPEGTPSDIDTGSRVQAFDKAHLHCKTPSWTVTREQVLDVILKPGPATRLCVVPSVFDRGNEGLFCIRSFSNTSHMLLKAKAFKSYFTTVSTQNSMWAPASGGNPSTAGGSPARGSFACSPQHTFMISSNLMREVHVDIALYQTKKEELQHAIGVYVLKANPRHSKQRLFAVRQKHGDVDVPPVAEPTFIPAPCVTQNVRLTTNTAYILVPCTHGAAQTGNYILTATVPSMALAPSSDPLTKMHIGNATNWTGHNMATTHIHAGRDATMFLSGSGNTEFGLACHTDTGRQRIRLIIEGPYRFKMSHYGYCQFTGDFPSGKYTVSLEAEPGTTATLAVRAPSGVAFH</sequence>
<evidence type="ECO:0000256" key="5">
    <source>
        <dbReference type="PIRSR" id="PIRSR622684-1"/>
    </source>
</evidence>
<dbReference type="PANTHER" id="PTHR10183">
    <property type="entry name" value="CALPAIN"/>
    <property type="match status" value="1"/>
</dbReference>
<comment type="similarity">
    <text evidence="1">Belongs to the peptidase C2 family.</text>
</comment>
<reference evidence="10 11" key="1">
    <citation type="journal article" date="2018" name="PLoS ONE">
        <title>The draft genome of Kipferlia bialata reveals reductive genome evolution in fornicate parasites.</title>
        <authorList>
            <person name="Tanifuji G."/>
            <person name="Takabayashi S."/>
            <person name="Kume K."/>
            <person name="Takagi M."/>
            <person name="Nakayama T."/>
            <person name="Kamikawa R."/>
            <person name="Inagaki Y."/>
            <person name="Hashimoto T."/>
        </authorList>
    </citation>
    <scope>NUCLEOTIDE SEQUENCE [LARGE SCALE GENOMIC DNA]</scope>
    <source>
        <strain evidence="10">NY0173</strain>
    </source>
</reference>
<evidence type="ECO:0000313" key="11">
    <source>
        <dbReference type="Proteomes" id="UP000265618"/>
    </source>
</evidence>
<feature type="active site" evidence="5 6">
    <location>
        <position position="229"/>
    </location>
</feature>
<feature type="chain" id="PRO_5039925235" evidence="8">
    <location>
        <begin position="20"/>
        <end position="710"/>
    </location>
</feature>
<organism evidence="10 11">
    <name type="scientific">Kipferlia bialata</name>
    <dbReference type="NCBI Taxonomy" id="797122"/>
    <lineage>
        <taxon>Eukaryota</taxon>
        <taxon>Metamonada</taxon>
        <taxon>Carpediemonas-like organisms</taxon>
        <taxon>Kipferlia</taxon>
    </lineage>
</organism>
<keyword evidence="8" id="KW-0732">Signal</keyword>
<evidence type="ECO:0000256" key="8">
    <source>
        <dbReference type="SAM" id="SignalP"/>
    </source>
</evidence>
<dbReference type="InterPro" id="IPR036213">
    <property type="entry name" value="Calpain_III_sf"/>
</dbReference>
<evidence type="ECO:0000256" key="2">
    <source>
        <dbReference type="ARBA" id="ARBA00022670"/>
    </source>
</evidence>
<accession>A0A9K3CTA1</accession>
<evidence type="ECO:0000256" key="4">
    <source>
        <dbReference type="ARBA" id="ARBA00022807"/>
    </source>
</evidence>
<dbReference type="SUPFAM" id="SSF49758">
    <property type="entry name" value="Calpain large subunit, middle domain (domain III)"/>
    <property type="match status" value="2"/>
</dbReference>
<evidence type="ECO:0000313" key="10">
    <source>
        <dbReference type="EMBL" id="GIQ82801.1"/>
    </source>
</evidence>
<feature type="compositionally biased region" description="Low complexity" evidence="7">
    <location>
        <begin position="149"/>
        <end position="164"/>
    </location>
</feature>
<dbReference type="Gene3D" id="3.90.70.10">
    <property type="entry name" value="Cysteine proteinases"/>
    <property type="match status" value="1"/>
</dbReference>
<dbReference type="SMART" id="SM00230">
    <property type="entry name" value="CysPc"/>
    <property type="match status" value="1"/>
</dbReference>
<feature type="compositionally biased region" description="Polar residues" evidence="7">
    <location>
        <begin position="132"/>
        <end position="142"/>
    </location>
</feature>
<feature type="active site" evidence="5 6">
    <location>
        <position position="8"/>
    </location>
</feature>
<evidence type="ECO:0000256" key="3">
    <source>
        <dbReference type="ARBA" id="ARBA00022801"/>
    </source>
</evidence>
<dbReference type="Pfam" id="PF01067">
    <property type="entry name" value="Calpain_III"/>
    <property type="match status" value="2"/>
</dbReference>
<dbReference type="Gene3D" id="2.60.120.380">
    <property type="match status" value="2"/>
</dbReference>
<dbReference type="GO" id="GO:0006508">
    <property type="term" value="P:proteolysis"/>
    <property type="evidence" value="ECO:0007669"/>
    <property type="project" value="UniProtKB-KW"/>
</dbReference>
<dbReference type="PROSITE" id="PS50203">
    <property type="entry name" value="CALPAIN_CAT"/>
    <property type="match status" value="1"/>
</dbReference>
<feature type="active site" evidence="5 6">
    <location>
        <position position="204"/>
    </location>
</feature>
<dbReference type="InterPro" id="IPR022684">
    <property type="entry name" value="Calpain_cysteine_protease"/>
</dbReference>
<dbReference type="InterPro" id="IPR001300">
    <property type="entry name" value="Peptidase_C2_calpain_cat"/>
</dbReference>
<keyword evidence="3 6" id="KW-0378">Hydrolase</keyword>
<dbReference type="Proteomes" id="UP000265618">
    <property type="component" value="Unassembled WGS sequence"/>
</dbReference>
<dbReference type="AlphaFoldDB" id="A0A9K3CTA1"/>
<dbReference type="Pfam" id="PF00648">
    <property type="entry name" value="Peptidase_C2"/>
    <property type="match status" value="1"/>
</dbReference>
<dbReference type="InterPro" id="IPR038765">
    <property type="entry name" value="Papain-like_cys_pep_sf"/>
</dbReference>
<evidence type="ECO:0000259" key="9">
    <source>
        <dbReference type="PROSITE" id="PS50203"/>
    </source>
</evidence>
<keyword evidence="4 6" id="KW-0788">Thiol protease</keyword>
<dbReference type="SUPFAM" id="SSF54001">
    <property type="entry name" value="Cysteine proteinases"/>
    <property type="match status" value="1"/>
</dbReference>
<evidence type="ECO:0000256" key="1">
    <source>
        <dbReference type="ARBA" id="ARBA00007623"/>
    </source>
</evidence>
<feature type="signal peptide" evidence="8">
    <location>
        <begin position="1"/>
        <end position="19"/>
    </location>
</feature>
<dbReference type="InterPro" id="IPR022682">
    <property type="entry name" value="Calpain_domain_III"/>
</dbReference>
<keyword evidence="11" id="KW-1185">Reference proteome</keyword>
<dbReference type="GO" id="GO:0004198">
    <property type="term" value="F:calcium-dependent cysteine-type endopeptidase activity"/>
    <property type="evidence" value="ECO:0007669"/>
    <property type="project" value="InterPro"/>
</dbReference>
<protein>
    <submittedName>
        <fullName evidence="10">Peptidase C2, calpain family</fullName>
    </submittedName>
</protein>
<dbReference type="PANTHER" id="PTHR10183:SF379">
    <property type="entry name" value="CALPAIN-5"/>
    <property type="match status" value="1"/>
</dbReference>
<feature type="domain" description="Calpain catalytic" evidence="9">
    <location>
        <begin position="1"/>
        <end position="290"/>
    </location>
</feature>
<feature type="region of interest" description="Disordered" evidence="7">
    <location>
        <begin position="125"/>
        <end position="164"/>
    </location>
</feature>
<comment type="caution">
    <text evidence="10">The sequence shown here is derived from an EMBL/GenBank/DDBJ whole genome shotgun (WGS) entry which is preliminary data.</text>
</comment>
<gene>
    <name evidence="10" type="ORF">KIPB_004003</name>
</gene>
<name>A0A9K3CTA1_9EUKA</name>
<dbReference type="EMBL" id="BDIP01000818">
    <property type="protein sequence ID" value="GIQ82801.1"/>
    <property type="molecule type" value="Genomic_DNA"/>
</dbReference>